<dbReference type="SUPFAM" id="SSF101898">
    <property type="entry name" value="NHL repeat"/>
    <property type="match status" value="1"/>
</dbReference>
<accession>A0ABY4C528</accession>
<evidence type="ECO:0000313" key="2">
    <source>
        <dbReference type="EMBL" id="UOF00065.1"/>
    </source>
</evidence>
<gene>
    <name evidence="2" type="ORF">MNR06_10165</name>
</gene>
<dbReference type="EMBL" id="CP093442">
    <property type="protein sequence ID" value="UOF00065.1"/>
    <property type="molecule type" value="Genomic_DNA"/>
</dbReference>
<protein>
    <submittedName>
        <fullName evidence="2">Lactonase family protein</fullName>
    </submittedName>
</protein>
<feature type="chain" id="PRO_5047272309" evidence="1">
    <location>
        <begin position="21"/>
        <end position="382"/>
    </location>
</feature>
<evidence type="ECO:0000313" key="3">
    <source>
        <dbReference type="Proteomes" id="UP000830116"/>
    </source>
</evidence>
<reference evidence="2" key="1">
    <citation type="submission" date="2022-03" db="EMBL/GenBank/DDBJ databases">
        <title>Genome Identification and Characterization of new species Bdellovibrio reynosense LBG001 sp. nov. from a Mexico soil sample.</title>
        <authorList>
            <person name="Camilli A."/>
            <person name="Ajao Y."/>
            <person name="Guo X."/>
        </authorList>
    </citation>
    <scope>NUCLEOTIDE SEQUENCE</scope>
    <source>
        <strain evidence="2">LBG001</strain>
    </source>
</reference>
<dbReference type="PROSITE" id="PS51257">
    <property type="entry name" value="PROKAR_LIPOPROTEIN"/>
    <property type="match status" value="1"/>
</dbReference>
<keyword evidence="1" id="KW-0732">Signal</keyword>
<name>A0ABY4C528_9BACT</name>
<evidence type="ECO:0000256" key="1">
    <source>
        <dbReference type="SAM" id="SignalP"/>
    </source>
</evidence>
<keyword evidence="3" id="KW-1185">Reference proteome</keyword>
<feature type="signal peptide" evidence="1">
    <location>
        <begin position="1"/>
        <end position="20"/>
    </location>
</feature>
<dbReference type="RefSeq" id="WP_243535669.1">
    <property type="nucleotide sequence ID" value="NZ_CP093442.1"/>
</dbReference>
<organism evidence="2 3">
    <name type="scientific">Bdellovibrio reynosensis</name>
    <dbReference type="NCBI Taxonomy" id="2835041"/>
    <lineage>
        <taxon>Bacteria</taxon>
        <taxon>Pseudomonadati</taxon>
        <taxon>Bdellovibrionota</taxon>
        <taxon>Bdellovibrionia</taxon>
        <taxon>Bdellovibrionales</taxon>
        <taxon>Pseudobdellovibrionaceae</taxon>
        <taxon>Bdellovibrio</taxon>
    </lineage>
</organism>
<dbReference type="Proteomes" id="UP000830116">
    <property type="component" value="Chromosome"/>
</dbReference>
<sequence length="382" mass="39481">MGRLKNVLLCGSLLALIASCQPTVEETPASEETPADNETVATKHLYVTTGLCYSGNGITTFTAATASNLILKLNADTGVKEATMADFWAAPAAAGDTPISIMDWDDDNLLVFVRNGATGRLETMPKVGGVRNTFGTTPAMSTIISSNPANMAKSSDGGVLMIRTGFIEKVTSSGIRLTTPHVNSNLGATCGTANALLTNIAVSSTGRIITANAAASPNNRVISVPAAGATGSCSAGIAAPAATTYATAMVFDKVNSKLIVAYAGPTTAANVNSIHAYDFDEATGNITNDQVIYDAASFPATYSYLLFGISAMTLDEDTNTLYVATAISNATTVVNYAIEKFAYNASKIGSVNAEVLTRSGSVPFYNYGVDTKCISAMSVVSE</sequence>
<proteinExistence type="predicted"/>